<keyword evidence="3" id="KW-0560">Oxidoreductase</keyword>
<dbReference type="InterPro" id="IPR020048">
    <property type="entry name" value="NADPH-dep_FMN_reduc_SsuE"/>
</dbReference>
<dbReference type="AlphaFoldDB" id="A0A0M0KHV0"/>
<evidence type="ECO:0000256" key="2">
    <source>
        <dbReference type="ARBA" id="ARBA00022643"/>
    </source>
</evidence>
<evidence type="ECO:0000256" key="3">
    <source>
        <dbReference type="ARBA" id="ARBA00023002"/>
    </source>
</evidence>
<keyword evidence="1" id="KW-0285">Flavoprotein</keyword>
<sequence length="178" mass="19411">MKKVVSIVGSPAITSRTSILTRYVEKALRGAGVDVETIYVRDLPPEDLLHVNFQSEPLKRTHSMVAAADGVIVASPVYKASYTGILKTYLDLLPQDGLRNKAVLPLMSGGTFGHLLAIDYGMKPVLNSLGARHILGGVYALDTQLEWQDKDAGTFRIAEEIKLRLDKATKDLMTAMKG</sequence>
<reference evidence="5" key="1">
    <citation type="submission" date="2015-08" db="EMBL/GenBank/DDBJ databases">
        <title>Complete DNA Sequence of Pseudomonas syringae pv. actinidiae, the Causal Agent of Kiwifruit Canker Disease.</title>
        <authorList>
            <person name="Rikkerink E.H.A."/>
            <person name="Fineran P.C."/>
        </authorList>
    </citation>
    <scope>NUCLEOTIDE SEQUENCE</scope>
    <source>
        <strain evidence="5">DSM 13666</strain>
    </source>
</reference>
<dbReference type="PATRIC" id="fig|136160.3.peg.878"/>
<proteinExistence type="predicted"/>
<gene>
    <name evidence="5" type="ORF">AMD02_03195</name>
</gene>
<name>A0A0M0KHV0_ALKHA</name>
<evidence type="ECO:0000256" key="1">
    <source>
        <dbReference type="ARBA" id="ARBA00022630"/>
    </source>
</evidence>
<dbReference type="GO" id="GO:0008752">
    <property type="term" value="F:FMN reductase [NAD(P)H] activity"/>
    <property type="evidence" value="ECO:0007669"/>
    <property type="project" value="InterPro"/>
</dbReference>
<protein>
    <submittedName>
        <fullName evidence="5">FMN reductase</fullName>
    </submittedName>
</protein>
<dbReference type="EMBL" id="LILD01000001">
    <property type="protein sequence ID" value="KOO37968.1"/>
    <property type="molecule type" value="Genomic_DNA"/>
</dbReference>
<dbReference type="Gene3D" id="3.40.50.360">
    <property type="match status" value="1"/>
</dbReference>
<dbReference type="GeneID" id="87598841"/>
<feature type="domain" description="NADPH-dependent FMN reductase-like" evidence="4">
    <location>
        <begin position="3"/>
        <end position="144"/>
    </location>
</feature>
<evidence type="ECO:0000313" key="5">
    <source>
        <dbReference type="EMBL" id="KOO37968.1"/>
    </source>
</evidence>
<dbReference type="InterPro" id="IPR005025">
    <property type="entry name" value="FMN_Rdtase-like_dom"/>
</dbReference>
<organism evidence="5">
    <name type="scientific">Halalkalibacterium halodurans</name>
    <name type="common">Bacillus halodurans</name>
    <dbReference type="NCBI Taxonomy" id="86665"/>
    <lineage>
        <taxon>Bacteria</taxon>
        <taxon>Bacillati</taxon>
        <taxon>Bacillota</taxon>
        <taxon>Bacilli</taxon>
        <taxon>Bacillales</taxon>
        <taxon>Bacillaceae</taxon>
        <taxon>Halalkalibacterium (ex Joshi et al. 2022)</taxon>
    </lineage>
</organism>
<dbReference type="InterPro" id="IPR051814">
    <property type="entry name" value="NAD(P)H-dep_FMN_reductase"/>
</dbReference>
<keyword evidence="2" id="KW-0288">FMN</keyword>
<comment type="caution">
    <text evidence="5">The sequence shown here is derived from an EMBL/GenBank/DDBJ whole genome shotgun (WGS) entry which is preliminary data.</text>
</comment>
<evidence type="ECO:0000259" key="4">
    <source>
        <dbReference type="Pfam" id="PF03358"/>
    </source>
</evidence>
<dbReference type="Pfam" id="PF03358">
    <property type="entry name" value="FMN_red"/>
    <property type="match status" value="1"/>
</dbReference>
<dbReference type="RefSeq" id="WP_053430441.1">
    <property type="nucleotide sequence ID" value="NZ_CP040441.1"/>
</dbReference>
<dbReference type="PANTHER" id="PTHR43408">
    <property type="entry name" value="FMN REDUCTASE (NADPH)"/>
    <property type="match status" value="1"/>
</dbReference>
<dbReference type="PANTHER" id="PTHR43408:SF1">
    <property type="entry name" value="FMN REDUCTASE (NADPH)"/>
    <property type="match status" value="1"/>
</dbReference>
<dbReference type="GO" id="GO:0046306">
    <property type="term" value="P:alkanesulfonate catabolic process"/>
    <property type="evidence" value="ECO:0007669"/>
    <property type="project" value="InterPro"/>
</dbReference>
<dbReference type="SUPFAM" id="SSF52218">
    <property type="entry name" value="Flavoproteins"/>
    <property type="match status" value="1"/>
</dbReference>
<dbReference type="NCBIfam" id="TIGR03567">
    <property type="entry name" value="FMN_reduc_SsuE"/>
    <property type="match status" value="1"/>
</dbReference>
<accession>A0A0M0KHV0</accession>
<dbReference type="InterPro" id="IPR029039">
    <property type="entry name" value="Flavoprotein-like_sf"/>
</dbReference>